<evidence type="ECO:0000256" key="8">
    <source>
        <dbReference type="ARBA" id="ARBA00022786"/>
    </source>
</evidence>
<dbReference type="InterPro" id="IPR023313">
    <property type="entry name" value="UBQ-conjugating_AS"/>
</dbReference>
<dbReference type="Pfam" id="PF00560">
    <property type="entry name" value="LRR_1"/>
    <property type="match status" value="2"/>
</dbReference>
<dbReference type="CDD" id="cd23797">
    <property type="entry name" value="UBCc_UBE2H"/>
    <property type="match status" value="1"/>
</dbReference>
<dbReference type="EMBL" id="CAKMRJ010000224">
    <property type="protein sequence ID" value="CAH1419200.1"/>
    <property type="molecule type" value="Genomic_DNA"/>
</dbReference>
<feature type="compositionally biased region" description="Low complexity" evidence="14">
    <location>
        <begin position="673"/>
        <end position="685"/>
    </location>
</feature>
<dbReference type="GO" id="GO:0004672">
    <property type="term" value="F:protein kinase activity"/>
    <property type="evidence" value="ECO:0007669"/>
    <property type="project" value="InterPro"/>
</dbReference>
<dbReference type="GO" id="GO:0005524">
    <property type="term" value="F:ATP binding"/>
    <property type="evidence" value="ECO:0007669"/>
    <property type="project" value="UniProtKB-KW"/>
</dbReference>
<keyword evidence="6" id="KW-0677">Repeat</keyword>
<evidence type="ECO:0000256" key="10">
    <source>
        <dbReference type="ARBA" id="ARBA00022989"/>
    </source>
</evidence>
<keyword evidence="19" id="KW-1185">Reference proteome</keyword>
<evidence type="ECO:0000256" key="6">
    <source>
        <dbReference type="ARBA" id="ARBA00022737"/>
    </source>
</evidence>
<dbReference type="InterPro" id="IPR001611">
    <property type="entry name" value="Leu-rich_rpt"/>
</dbReference>
<keyword evidence="7" id="KW-0547">Nucleotide-binding</keyword>
<dbReference type="PANTHER" id="PTHR48007">
    <property type="entry name" value="LEUCINE-RICH REPEAT RECEPTOR-LIKE PROTEIN KINASE PXC1"/>
    <property type="match status" value="1"/>
</dbReference>
<organism evidence="18 19">
    <name type="scientific">Lactuca virosa</name>
    <dbReference type="NCBI Taxonomy" id="75947"/>
    <lineage>
        <taxon>Eukaryota</taxon>
        <taxon>Viridiplantae</taxon>
        <taxon>Streptophyta</taxon>
        <taxon>Embryophyta</taxon>
        <taxon>Tracheophyta</taxon>
        <taxon>Spermatophyta</taxon>
        <taxon>Magnoliopsida</taxon>
        <taxon>eudicotyledons</taxon>
        <taxon>Gunneridae</taxon>
        <taxon>Pentapetalae</taxon>
        <taxon>asterids</taxon>
        <taxon>campanulids</taxon>
        <taxon>Asterales</taxon>
        <taxon>Asteraceae</taxon>
        <taxon>Cichorioideae</taxon>
        <taxon>Cichorieae</taxon>
        <taxon>Lactucinae</taxon>
        <taxon>Lactuca</taxon>
    </lineage>
</organism>
<keyword evidence="9" id="KW-0067">ATP-binding</keyword>
<dbReference type="Proteomes" id="UP001157418">
    <property type="component" value="Unassembled WGS sequence"/>
</dbReference>
<evidence type="ECO:0000256" key="9">
    <source>
        <dbReference type="ARBA" id="ARBA00022840"/>
    </source>
</evidence>
<evidence type="ECO:0000256" key="15">
    <source>
        <dbReference type="SAM" id="Phobius"/>
    </source>
</evidence>
<evidence type="ECO:0000256" key="11">
    <source>
        <dbReference type="ARBA" id="ARBA00023136"/>
    </source>
</evidence>
<dbReference type="Pfam" id="PF07714">
    <property type="entry name" value="PK_Tyr_Ser-Thr"/>
    <property type="match status" value="1"/>
</dbReference>
<feature type="compositionally biased region" description="Basic and acidic residues" evidence="14">
    <location>
        <begin position="477"/>
        <end position="488"/>
    </location>
</feature>
<evidence type="ECO:0000256" key="4">
    <source>
        <dbReference type="ARBA" id="ARBA00022679"/>
    </source>
</evidence>
<dbReference type="SMART" id="SM00212">
    <property type="entry name" value="UBCc"/>
    <property type="match status" value="1"/>
</dbReference>
<feature type="transmembrane region" description="Helical" evidence="15">
    <location>
        <begin position="432"/>
        <end position="454"/>
    </location>
</feature>
<evidence type="ECO:0000256" key="3">
    <source>
        <dbReference type="ARBA" id="ARBA00022614"/>
    </source>
</evidence>
<evidence type="ECO:0000256" key="2">
    <source>
        <dbReference type="ARBA" id="ARBA00012486"/>
    </source>
</evidence>
<dbReference type="InterPro" id="IPR000608">
    <property type="entry name" value="UBC"/>
</dbReference>
<dbReference type="SUPFAM" id="SSF52058">
    <property type="entry name" value="L domain-like"/>
    <property type="match status" value="1"/>
</dbReference>
<protein>
    <recommendedName>
        <fullName evidence="2">E2 ubiquitin-conjugating enzyme</fullName>
        <ecNumber evidence="2">2.3.2.23</ecNumber>
    </recommendedName>
</protein>
<feature type="active site" description="Glycyl thioester intermediate" evidence="13">
    <location>
        <position position="85"/>
    </location>
</feature>
<dbReference type="InterPro" id="IPR046959">
    <property type="entry name" value="PRK1-6/SRF4-like"/>
</dbReference>
<proteinExistence type="predicted"/>
<dbReference type="InterPro" id="IPR013210">
    <property type="entry name" value="LRR_N_plant-typ"/>
</dbReference>
<keyword evidence="5 15" id="KW-0812">Transmembrane</keyword>
<evidence type="ECO:0000313" key="19">
    <source>
        <dbReference type="Proteomes" id="UP001157418"/>
    </source>
</evidence>
<dbReference type="Pfam" id="PF00179">
    <property type="entry name" value="UQ_con"/>
    <property type="match status" value="1"/>
</dbReference>
<dbReference type="Gene3D" id="3.30.200.20">
    <property type="entry name" value="Phosphorylase Kinase, domain 1"/>
    <property type="match status" value="1"/>
</dbReference>
<gene>
    <name evidence="18" type="ORF">LVIROSA_LOCUS6751</name>
</gene>
<evidence type="ECO:0000259" key="16">
    <source>
        <dbReference type="PROSITE" id="PS50011"/>
    </source>
</evidence>
<feature type="domain" description="Protein kinase" evidence="16">
    <location>
        <begin position="521"/>
        <end position="785"/>
    </location>
</feature>
<dbReference type="GO" id="GO:0016020">
    <property type="term" value="C:membrane"/>
    <property type="evidence" value="ECO:0007669"/>
    <property type="project" value="UniProtKB-SubCell"/>
</dbReference>
<feature type="region of interest" description="Disordered" evidence="14">
    <location>
        <begin position="460"/>
        <end position="492"/>
    </location>
</feature>
<evidence type="ECO:0000313" key="18">
    <source>
        <dbReference type="EMBL" id="CAH1419200.1"/>
    </source>
</evidence>
<dbReference type="InterPro" id="IPR011009">
    <property type="entry name" value="Kinase-like_dom_sf"/>
</dbReference>
<dbReference type="GO" id="GO:0006511">
    <property type="term" value="P:ubiquitin-dependent protein catabolic process"/>
    <property type="evidence" value="ECO:0007669"/>
    <property type="project" value="UniProtKB-ARBA"/>
</dbReference>
<evidence type="ECO:0000256" key="13">
    <source>
        <dbReference type="PROSITE-ProRule" id="PRU10133"/>
    </source>
</evidence>
<keyword evidence="3" id="KW-0433">Leucine-rich repeat</keyword>
<dbReference type="GO" id="GO:0061631">
    <property type="term" value="F:ubiquitin conjugating enzyme activity"/>
    <property type="evidence" value="ECO:0007669"/>
    <property type="project" value="UniProtKB-EC"/>
</dbReference>
<reference evidence="18 19" key="1">
    <citation type="submission" date="2022-01" db="EMBL/GenBank/DDBJ databases">
        <authorList>
            <person name="Xiong W."/>
            <person name="Schranz E."/>
        </authorList>
    </citation>
    <scope>NUCLEOTIDE SEQUENCE [LARGE SCALE GENOMIC DNA]</scope>
</reference>
<comment type="caution">
    <text evidence="18">The sequence shown here is derived from an EMBL/GenBank/DDBJ whole genome shotgun (WGS) entry which is preliminary data.</text>
</comment>
<keyword evidence="8" id="KW-0833">Ubl conjugation pathway</keyword>
<dbReference type="PROSITE" id="PS50011">
    <property type="entry name" value="PROTEIN_KINASE_DOM"/>
    <property type="match status" value="1"/>
</dbReference>
<dbReference type="InterPro" id="IPR032675">
    <property type="entry name" value="LRR_dom_sf"/>
</dbReference>
<dbReference type="PROSITE" id="PS00183">
    <property type="entry name" value="UBC_1"/>
    <property type="match status" value="1"/>
</dbReference>
<dbReference type="Gene3D" id="3.10.110.10">
    <property type="entry name" value="Ubiquitin Conjugating Enzyme"/>
    <property type="match status" value="1"/>
</dbReference>
<keyword evidence="11 15" id="KW-0472">Membrane</keyword>
<dbReference type="SUPFAM" id="SSF54495">
    <property type="entry name" value="UBC-like"/>
    <property type="match status" value="1"/>
</dbReference>
<dbReference type="InterPro" id="IPR000719">
    <property type="entry name" value="Prot_kinase_dom"/>
</dbReference>
<dbReference type="PROSITE" id="PS50127">
    <property type="entry name" value="UBC_2"/>
    <property type="match status" value="1"/>
</dbReference>
<keyword evidence="10 15" id="KW-1133">Transmembrane helix</keyword>
<dbReference type="EC" id="2.3.2.23" evidence="2"/>
<evidence type="ECO:0000256" key="7">
    <source>
        <dbReference type="ARBA" id="ARBA00022741"/>
    </source>
</evidence>
<evidence type="ECO:0000256" key="1">
    <source>
        <dbReference type="ARBA" id="ARBA00004370"/>
    </source>
</evidence>
<evidence type="ECO:0000256" key="12">
    <source>
        <dbReference type="ARBA" id="ARBA00056190"/>
    </source>
</evidence>
<sequence length="798" mass="88852">MSSPSKRREMDVMKLMMSDYIVDTPNDRLNEFSVEFHGPKESFYEGGVWKVRVELPDAYPYKSPSIGFVNKIFHPNVDELSGSVCLDVINQSWSPMFDLLNIFEVFLPQLLLYPNPSDPLNGDAASLMMKDKKQYEEKVKEYCERYAKNNGKSVAEEDDSGEDEISDGHKQIACIDQAKISILITNVKKPATVFHFDHFQPANLVTLRTEDQSVIQALVTFMDKLAPMQTTTNWGWNISSDPCTSRWVGVTCDGSNVTVKKIVLENLNLSGTLDPGSLCKVSNLLVLSLNFNNLTGILSPEISNCNRLTHFYLTGNRFSGNLPDSITNLPNVKRIVISNNDFSGDLPDFSRTTSLLTFLAQNNQFTGQLPGFNYNQLQDFNIANNNFTGPVPDDTGRFDGNSFAGNPGLCGKVLPRSCPVKKKEKESKLRDFFIYSGYAVLGFLIVVLVTIMLVKRKKRGQNEKTDLSPKNSSRSGRSSESRNSKRSEFSLTSVENGGVSTSMVVLSSPVGNGLRFEDLLRAPAELISRGNNGSLYKVKPEGGVSLVVKRIKNWKISKDEFKKRMQKIDEIKHSNVLPVVAYYSSKHEKLLVYEYQQNGSLFRLLHGSQNGQIFDWGSRLSLASSVAAALAFMHRELQDDLIAHGNVKSSNILLKDDMEPCVSEYGLMPANHQDPGPSDQDPGPSRTQDRTTTGNFKGDVYGFGVVLLELLTGKPVQDNGSGLVTWVRAVVQEEWTGEVFDKALIVEGANEERMIRLLHVALNCINGSREARPMMGEVATMILSLKEEEERSMTSSDP</sequence>
<keyword evidence="4" id="KW-0808">Transferase</keyword>
<dbReference type="Gene3D" id="1.10.510.10">
    <property type="entry name" value="Transferase(Phosphotransferase) domain 1"/>
    <property type="match status" value="1"/>
</dbReference>
<comment type="function">
    <text evidence="12">Accepts the ubiquitin from the E1 complex and catalyzes its covalent attachment to other proteins.</text>
</comment>
<dbReference type="Gene3D" id="3.80.10.10">
    <property type="entry name" value="Ribonuclease Inhibitor"/>
    <property type="match status" value="1"/>
</dbReference>
<dbReference type="FunFam" id="3.10.110.10:FF:000024">
    <property type="entry name" value="Ubiquitin-conjugating enzyme 5, E2"/>
    <property type="match status" value="1"/>
</dbReference>
<evidence type="ECO:0000256" key="5">
    <source>
        <dbReference type="ARBA" id="ARBA00022692"/>
    </source>
</evidence>
<accession>A0AAU9LXD3</accession>
<comment type="subcellular location">
    <subcellularLocation>
        <location evidence="1">Membrane</location>
    </subcellularLocation>
</comment>
<dbReference type="InterPro" id="IPR001245">
    <property type="entry name" value="Ser-Thr/Tyr_kinase_cat_dom"/>
</dbReference>
<dbReference type="InterPro" id="IPR016135">
    <property type="entry name" value="UBQ-conjugating_enzyme/RWD"/>
</dbReference>
<feature type="domain" description="UBC core" evidence="17">
    <location>
        <begin position="1"/>
        <end position="148"/>
    </location>
</feature>
<evidence type="ECO:0000256" key="14">
    <source>
        <dbReference type="SAM" id="MobiDB-lite"/>
    </source>
</evidence>
<evidence type="ECO:0000259" key="17">
    <source>
        <dbReference type="PROSITE" id="PS50127"/>
    </source>
</evidence>
<dbReference type="AlphaFoldDB" id="A0AAU9LXD3"/>
<name>A0AAU9LXD3_9ASTR</name>
<feature type="region of interest" description="Disordered" evidence="14">
    <location>
        <begin position="665"/>
        <end position="695"/>
    </location>
</feature>
<dbReference type="PANTHER" id="PTHR48007:SF79">
    <property type="entry name" value="(WILD MALAYSIAN BANANA) HYPOTHETICAL PROTEIN"/>
    <property type="match status" value="1"/>
</dbReference>
<dbReference type="Pfam" id="PF08263">
    <property type="entry name" value="LRRNT_2"/>
    <property type="match status" value="1"/>
</dbReference>
<dbReference type="SUPFAM" id="SSF56112">
    <property type="entry name" value="Protein kinase-like (PK-like)"/>
    <property type="match status" value="1"/>
</dbReference>